<keyword evidence="4 5" id="KW-0472">Membrane</keyword>
<keyword evidence="3 5" id="KW-1133">Transmembrane helix</keyword>
<accession>A0ABS2HEK4</accession>
<protein>
    <submittedName>
        <fullName evidence="7">Ferredoxin reductase family protein</fullName>
    </submittedName>
</protein>
<dbReference type="Proteomes" id="UP000809621">
    <property type="component" value="Unassembled WGS sequence"/>
</dbReference>
<dbReference type="InterPro" id="IPR039261">
    <property type="entry name" value="FNR_nucleotide-bd"/>
</dbReference>
<dbReference type="PRINTS" id="PR00410">
    <property type="entry name" value="PHEHYDRXLASE"/>
</dbReference>
<dbReference type="InterPro" id="IPR050415">
    <property type="entry name" value="MRET"/>
</dbReference>
<dbReference type="Pfam" id="PF01794">
    <property type="entry name" value="Ferric_reduct"/>
    <property type="match status" value="1"/>
</dbReference>
<evidence type="ECO:0000256" key="4">
    <source>
        <dbReference type="ARBA" id="ARBA00023136"/>
    </source>
</evidence>
<keyword evidence="8" id="KW-1185">Reference proteome</keyword>
<feature type="domain" description="FAD-binding FR-type" evidence="6">
    <location>
        <begin position="234"/>
        <end position="333"/>
    </location>
</feature>
<feature type="transmembrane region" description="Helical" evidence="5">
    <location>
        <begin position="146"/>
        <end position="165"/>
    </location>
</feature>
<feature type="transmembrane region" description="Helical" evidence="5">
    <location>
        <begin position="106"/>
        <end position="126"/>
    </location>
</feature>
<feature type="transmembrane region" description="Helical" evidence="5">
    <location>
        <begin position="62"/>
        <end position="85"/>
    </location>
</feature>
<feature type="transmembrane region" description="Helical" evidence="5">
    <location>
        <begin position="210"/>
        <end position="228"/>
    </location>
</feature>
<evidence type="ECO:0000313" key="8">
    <source>
        <dbReference type="Proteomes" id="UP000809621"/>
    </source>
</evidence>
<dbReference type="SUPFAM" id="SSF52343">
    <property type="entry name" value="Ferredoxin reductase-like, C-terminal NADP-linked domain"/>
    <property type="match status" value="1"/>
</dbReference>
<sequence>MNATPTDTLDHNAVSAKETKPSLWAKLISKFSVSYWIAGYCFLITLPLAFSLTQNMDSKGIYLSLIGVVNLIAGMAFFVQFPLVARYKRAPLFSNIDKSVSQHKKIGQWLGLVFLLHPLLILAPRLLQSQTEALDVVLNVLTQPQMLTGVIAYVAMIAWVLMSIFKERLPLSYQMWRLQHTIGFIAIAIFVTLHLTTVGSHGQFQSLFNVWWWGLCAVAVVGSAYNYLMKPMSLAKTPFELTSIEKISDSDWEIELEAPHADFDFKAGQFVWLSTSKANDIDYHPFSIASCRSELPKVRFIIRELGDFTRSLGQLNSGQAVYVDGPYGELTLEKTAHAKGITLIAGGAGIGPMVGLLKQLAENGDTRPIRLIYGNRHWDQMVMVNELQRLERRMPNFRLFTVSEQAATKASYCGRIDLFAIGSSVDMESIPDWAVYACGPAPMIDAVAQHTKALGIKPKSVHFEQLSF</sequence>
<evidence type="ECO:0000256" key="1">
    <source>
        <dbReference type="ARBA" id="ARBA00004141"/>
    </source>
</evidence>
<evidence type="ECO:0000256" key="5">
    <source>
        <dbReference type="SAM" id="Phobius"/>
    </source>
</evidence>
<comment type="caution">
    <text evidence="7">The sequence shown here is derived from an EMBL/GenBank/DDBJ whole genome shotgun (WGS) entry which is preliminary data.</text>
</comment>
<feature type="transmembrane region" description="Helical" evidence="5">
    <location>
        <begin position="177"/>
        <end position="198"/>
    </location>
</feature>
<dbReference type="InterPro" id="IPR017927">
    <property type="entry name" value="FAD-bd_FR_type"/>
</dbReference>
<evidence type="ECO:0000256" key="2">
    <source>
        <dbReference type="ARBA" id="ARBA00022692"/>
    </source>
</evidence>
<name>A0ABS2HEK4_9VIBR</name>
<dbReference type="EMBL" id="JAFEUM010000001">
    <property type="protein sequence ID" value="MBM7035516.1"/>
    <property type="molecule type" value="Genomic_DNA"/>
</dbReference>
<proteinExistence type="predicted"/>
<feature type="transmembrane region" description="Helical" evidence="5">
    <location>
        <begin position="33"/>
        <end position="50"/>
    </location>
</feature>
<dbReference type="InterPro" id="IPR017938">
    <property type="entry name" value="Riboflavin_synthase-like_b-brl"/>
</dbReference>
<dbReference type="PANTHER" id="PTHR47354:SF5">
    <property type="entry name" value="PROTEIN RFBI"/>
    <property type="match status" value="1"/>
</dbReference>
<dbReference type="Gene3D" id="2.40.30.10">
    <property type="entry name" value="Translation factors"/>
    <property type="match status" value="1"/>
</dbReference>
<dbReference type="SUPFAM" id="SSF63380">
    <property type="entry name" value="Riboflavin synthase domain-like"/>
    <property type="match status" value="1"/>
</dbReference>
<dbReference type="PROSITE" id="PS51384">
    <property type="entry name" value="FAD_FR"/>
    <property type="match status" value="1"/>
</dbReference>
<dbReference type="InterPro" id="IPR013112">
    <property type="entry name" value="FAD-bd_8"/>
</dbReference>
<dbReference type="PANTHER" id="PTHR47354">
    <property type="entry name" value="NADH OXIDOREDUCTASE HCR"/>
    <property type="match status" value="1"/>
</dbReference>
<dbReference type="CDD" id="cd06198">
    <property type="entry name" value="FNR_like_3"/>
    <property type="match status" value="1"/>
</dbReference>
<reference evidence="7 8" key="1">
    <citation type="submission" date="2021-02" db="EMBL/GenBank/DDBJ databases">
        <authorList>
            <person name="Park J.-S."/>
        </authorList>
    </citation>
    <scope>NUCLEOTIDE SEQUENCE [LARGE SCALE GENOMIC DNA]</scope>
    <source>
        <strain evidence="7 8">188UL20-2</strain>
    </source>
</reference>
<organism evidence="7 8">
    <name type="scientific">Vibrio ulleungensis</name>
    <dbReference type="NCBI Taxonomy" id="2807619"/>
    <lineage>
        <taxon>Bacteria</taxon>
        <taxon>Pseudomonadati</taxon>
        <taxon>Pseudomonadota</taxon>
        <taxon>Gammaproteobacteria</taxon>
        <taxon>Vibrionales</taxon>
        <taxon>Vibrionaceae</taxon>
        <taxon>Vibrio</taxon>
    </lineage>
</organism>
<evidence type="ECO:0000313" key="7">
    <source>
        <dbReference type="EMBL" id="MBM7035516.1"/>
    </source>
</evidence>
<dbReference type="Gene3D" id="3.40.50.80">
    <property type="entry name" value="Nucleotide-binding domain of ferredoxin-NADP reductase (FNR) module"/>
    <property type="match status" value="1"/>
</dbReference>
<keyword evidence="2 5" id="KW-0812">Transmembrane</keyword>
<evidence type="ECO:0000259" key="6">
    <source>
        <dbReference type="PROSITE" id="PS51384"/>
    </source>
</evidence>
<comment type="subcellular location">
    <subcellularLocation>
        <location evidence="1">Membrane</location>
        <topology evidence="1">Multi-pass membrane protein</topology>
    </subcellularLocation>
</comment>
<dbReference type="InterPro" id="IPR001433">
    <property type="entry name" value="OxRdtase_FAD/NAD-bd"/>
</dbReference>
<evidence type="ECO:0000256" key="3">
    <source>
        <dbReference type="ARBA" id="ARBA00022989"/>
    </source>
</evidence>
<dbReference type="Pfam" id="PF00175">
    <property type="entry name" value="NAD_binding_1"/>
    <property type="match status" value="1"/>
</dbReference>
<dbReference type="RefSeq" id="WP_205157110.1">
    <property type="nucleotide sequence ID" value="NZ_JAFEUM010000001.1"/>
</dbReference>
<gene>
    <name evidence="7" type="ORF">JQC93_03770</name>
</gene>
<dbReference type="InterPro" id="IPR013130">
    <property type="entry name" value="Fe3_Rdtase_TM_dom"/>
</dbReference>
<dbReference type="Pfam" id="PF08022">
    <property type="entry name" value="FAD_binding_8"/>
    <property type="match status" value="1"/>
</dbReference>